<accession>A0ABM0MG57</accession>
<proteinExistence type="predicted"/>
<gene>
    <name evidence="4" type="primary">LOC102803541</name>
</gene>
<dbReference type="InterPro" id="IPR007052">
    <property type="entry name" value="CS_dom"/>
</dbReference>
<feature type="domain" description="SGS" evidence="1">
    <location>
        <begin position="106"/>
        <end position="184"/>
    </location>
</feature>
<dbReference type="InterPro" id="IPR008978">
    <property type="entry name" value="HSP20-like_chaperone"/>
</dbReference>
<dbReference type="SUPFAM" id="SSF49764">
    <property type="entry name" value="HSP20-like chaperones"/>
    <property type="match status" value="1"/>
</dbReference>
<dbReference type="InterPro" id="IPR007699">
    <property type="entry name" value="SGS_dom"/>
</dbReference>
<evidence type="ECO:0000313" key="3">
    <source>
        <dbReference type="Proteomes" id="UP000694865"/>
    </source>
</evidence>
<dbReference type="PANTHER" id="PTHR13164">
    <property type="entry name" value="CALICYLIN BINDING PROTEIN"/>
    <property type="match status" value="1"/>
</dbReference>
<dbReference type="InterPro" id="IPR052289">
    <property type="entry name" value="Calcyclin-binding_UBL-bridge"/>
</dbReference>
<reference evidence="4" key="1">
    <citation type="submission" date="2025-08" db="UniProtKB">
        <authorList>
            <consortium name="RefSeq"/>
        </authorList>
    </citation>
    <scope>IDENTIFICATION</scope>
    <source>
        <tissue evidence="4">Testes</tissue>
    </source>
</reference>
<dbReference type="GeneID" id="102803541"/>
<dbReference type="Proteomes" id="UP000694865">
    <property type="component" value="Unplaced"/>
</dbReference>
<sequence length="184" mass="20771">METDGAAGGGDASVRMKTDIKSSHVYTVKITSYGWDQSDKFMKLYITLKGIETLPKDNCLVQFGEESVTICVSNLNGKNHELIIKTLLNPIIPSDSHFKIKTDMLVVFMKKKDKQTWAYVTKGDMKNKEKKPPKMDNADPSAGIMNMMKNMYEEGDDDMKRTIAKAWTESRDKQMNPDIGDMGM</sequence>
<dbReference type="PROSITE" id="PS51048">
    <property type="entry name" value="SGS"/>
    <property type="match status" value="1"/>
</dbReference>
<evidence type="ECO:0000259" key="2">
    <source>
        <dbReference type="PROSITE" id="PS51203"/>
    </source>
</evidence>
<evidence type="ECO:0000313" key="4">
    <source>
        <dbReference type="RefSeq" id="XP_006818998.1"/>
    </source>
</evidence>
<dbReference type="Pfam" id="PF04969">
    <property type="entry name" value="CS"/>
    <property type="match status" value="1"/>
</dbReference>
<name>A0ABM0MG57_SACKO</name>
<dbReference type="PROSITE" id="PS51203">
    <property type="entry name" value="CS"/>
    <property type="match status" value="1"/>
</dbReference>
<dbReference type="RefSeq" id="XP_006818998.1">
    <property type="nucleotide sequence ID" value="XM_006818935.1"/>
</dbReference>
<dbReference type="PANTHER" id="PTHR13164:SF3">
    <property type="entry name" value="CALCYCLIN-BINDING PROTEIN"/>
    <property type="match status" value="1"/>
</dbReference>
<dbReference type="InterPro" id="IPR037893">
    <property type="entry name" value="CS_CacyBP"/>
</dbReference>
<dbReference type="CDD" id="cd06468">
    <property type="entry name" value="p23_CacyBP"/>
    <property type="match status" value="1"/>
</dbReference>
<evidence type="ECO:0000259" key="1">
    <source>
        <dbReference type="PROSITE" id="PS51048"/>
    </source>
</evidence>
<organism evidence="3 4">
    <name type="scientific">Saccoglossus kowalevskii</name>
    <name type="common">Acorn worm</name>
    <dbReference type="NCBI Taxonomy" id="10224"/>
    <lineage>
        <taxon>Eukaryota</taxon>
        <taxon>Metazoa</taxon>
        <taxon>Hemichordata</taxon>
        <taxon>Enteropneusta</taxon>
        <taxon>Harrimaniidae</taxon>
        <taxon>Saccoglossus</taxon>
    </lineage>
</organism>
<dbReference type="Gene3D" id="2.60.40.790">
    <property type="match status" value="1"/>
</dbReference>
<protein>
    <submittedName>
        <fullName evidence="4">Calcyclin-binding protein-like</fullName>
    </submittedName>
</protein>
<keyword evidence="3" id="KW-1185">Reference proteome</keyword>
<feature type="domain" description="CS" evidence="2">
    <location>
        <begin position="28"/>
        <end position="121"/>
    </location>
</feature>